<evidence type="ECO:0008006" key="4">
    <source>
        <dbReference type="Google" id="ProtNLM"/>
    </source>
</evidence>
<name>A0A9P8AJV7_9ASCO</name>
<dbReference type="Proteomes" id="UP000790833">
    <property type="component" value="Unassembled WGS sequence"/>
</dbReference>
<feature type="region of interest" description="Disordered" evidence="1">
    <location>
        <begin position="183"/>
        <end position="207"/>
    </location>
</feature>
<protein>
    <recommendedName>
        <fullName evidence="4">Hap4 transcription factor heteromerisation domain-containing protein</fullName>
    </recommendedName>
</protein>
<dbReference type="GeneID" id="66117095"/>
<dbReference type="EMBL" id="JAHMUF010000004">
    <property type="protein sequence ID" value="KAG7195196.1"/>
    <property type="molecule type" value="Genomic_DNA"/>
</dbReference>
<evidence type="ECO:0000313" key="3">
    <source>
        <dbReference type="Proteomes" id="UP000790833"/>
    </source>
</evidence>
<dbReference type="OrthoDB" id="5374328at2759"/>
<feature type="region of interest" description="Disordered" evidence="1">
    <location>
        <begin position="1"/>
        <end position="25"/>
    </location>
</feature>
<evidence type="ECO:0000313" key="2">
    <source>
        <dbReference type="EMBL" id="KAG7195196.1"/>
    </source>
</evidence>
<feature type="region of interest" description="Disordered" evidence="1">
    <location>
        <begin position="87"/>
        <end position="113"/>
    </location>
</feature>
<feature type="compositionally biased region" description="Low complexity" evidence="1">
    <location>
        <begin position="233"/>
        <end position="246"/>
    </location>
</feature>
<comment type="caution">
    <text evidence="2">The sequence shown here is derived from an EMBL/GenBank/DDBJ whole genome shotgun (WGS) entry which is preliminary data.</text>
</comment>
<organism evidence="2 3">
    <name type="scientific">Scheffersomyces spartinae</name>
    <dbReference type="NCBI Taxonomy" id="45513"/>
    <lineage>
        <taxon>Eukaryota</taxon>
        <taxon>Fungi</taxon>
        <taxon>Dikarya</taxon>
        <taxon>Ascomycota</taxon>
        <taxon>Saccharomycotina</taxon>
        <taxon>Pichiomycetes</taxon>
        <taxon>Debaryomycetaceae</taxon>
        <taxon>Scheffersomyces</taxon>
    </lineage>
</organism>
<evidence type="ECO:0000256" key="1">
    <source>
        <dbReference type="SAM" id="MobiDB-lite"/>
    </source>
</evidence>
<reference evidence="2" key="1">
    <citation type="submission" date="2021-03" db="EMBL/GenBank/DDBJ databases">
        <authorList>
            <person name="Palmer J.M."/>
        </authorList>
    </citation>
    <scope>NUCLEOTIDE SEQUENCE</scope>
    <source>
        <strain evidence="2">ARV_011</strain>
    </source>
</reference>
<proteinExistence type="predicted"/>
<accession>A0A9P8AJV7</accession>
<feature type="compositionally biased region" description="Polar residues" evidence="1">
    <location>
        <begin position="87"/>
        <end position="106"/>
    </location>
</feature>
<feature type="region of interest" description="Disordered" evidence="1">
    <location>
        <begin position="222"/>
        <end position="246"/>
    </location>
</feature>
<dbReference type="RefSeq" id="XP_043050743.1">
    <property type="nucleotide sequence ID" value="XM_043194419.1"/>
</dbReference>
<gene>
    <name evidence="2" type="ORF">KQ657_003721</name>
</gene>
<dbReference type="AlphaFoldDB" id="A0A9P8AJV7"/>
<feature type="compositionally biased region" description="Acidic residues" evidence="1">
    <location>
        <begin position="222"/>
        <end position="232"/>
    </location>
</feature>
<sequence length="342" mass="37936">MNVSAATSGPKAVKPRKKRNTPTQELTSKITAIDSENCNLKNHLLLLINEYKHLKNAVMFKTNQSFTQTHQGLDLDLLTTESINHGNGATPINPSVSHTTTNSPINSPLPGGSPSALAPTIPMRSKSIGAQPSSAHIILSRNNYFFLDHTNFRKRSFTELTGNYSTPSSADDDMLRFLNDSLIDPEDSEQFQKQPETIEEEESEEPLVSVAKGVFEDDEFMHNDEDDADIDDITSPTSDLSRTSSSPFSDLDIYNSLMTSLTRSTSVSTTEPLVKTNSAFPYHSHNLHQHKVYDIPTDASIDSNAGYKFSFESIDPHNESLMELSNEEYTNVEDLLENGVFN</sequence>
<keyword evidence="3" id="KW-1185">Reference proteome</keyword>